<dbReference type="AlphaFoldDB" id="A0A127Q6K5"/>
<gene>
    <name evidence="1" type="ORF">CPter91_2926</name>
</gene>
<reference evidence="1 2" key="1">
    <citation type="submission" date="2015-11" db="EMBL/GenBank/DDBJ databases">
        <title>Exploring the genomic traits of fungus-feeding bacterial genus Collimonas.</title>
        <authorList>
            <person name="Song C."/>
            <person name="Schmidt R."/>
            <person name="de Jager V."/>
            <person name="Krzyzanowska D."/>
            <person name="Jongedijk E."/>
            <person name="Cankar K."/>
            <person name="Beekwilder J."/>
            <person name="van Veen A."/>
            <person name="de Boer W."/>
            <person name="van Veen J.A."/>
            <person name="Garbeva P."/>
        </authorList>
    </citation>
    <scope>NUCLEOTIDE SEQUENCE [LARGE SCALE GENOMIC DNA]</scope>
    <source>
        <strain evidence="1 2">Ter91</strain>
    </source>
</reference>
<dbReference type="GO" id="GO:0016757">
    <property type="term" value="F:glycosyltransferase activity"/>
    <property type="evidence" value="ECO:0007669"/>
    <property type="project" value="InterPro"/>
</dbReference>
<name>A0A127Q6K5_9BURK</name>
<evidence type="ECO:0000313" key="1">
    <source>
        <dbReference type="EMBL" id="AMP05272.1"/>
    </source>
</evidence>
<organism evidence="1 2">
    <name type="scientific">Collimonas pratensis</name>
    <dbReference type="NCBI Taxonomy" id="279113"/>
    <lineage>
        <taxon>Bacteria</taxon>
        <taxon>Pseudomonadati</taxon>
        <taxon>Pseudomonadota</taxon>
        <taxon>Betaproteobacteria</taxon>
        <taxon>Burkholderiales</taxon>
        <taxon>Oxalobacteraceae</taxon>
        <taxon>Collimonas</taxon>
    </lineage>
</organism>
<sequence length="415" mass="46722">MRDKSYSTARALWLALRAGGFGVDAIELLLQWRNEAKSPFDRVQIGIDMNFLGLYAEAGIAIAEGLDGNLSDDDLYLAKHELAFALYGIGKFREAHSIYRSLRCASSFKPLIKSLYPSEYQRNTELFQKKFLNLDDSIAGKRVAVLYEGGIGDFMMYSRYLESMRLEGVEHVTIQRPDIVAGVLKPRSWLGEISGANIEDILDNHDFVTWSFTLFARYQDTPFYPPEPSSPWAQAANAESLPTLIREQLSDDPLDRKCLKIGILWRSTNTNRCEPYRSLTLATLAPLLSQQGCQFYSIHVGGVTIEERDLLDKHGVRDLGSHIENFSQTASVLDHLDLLIAPDTGPIHLAGAMGRPVWTLLSATADTRWYNDQYFTPWYASMRLYRQNALGDWSLPLSNVARDLQDLISLRGVAA</sequence>
<dbReference type="KEGG" id="cpra:CPter91_2926"/>
<evidence type="ECO:0000313" key="2">
    <source>
        <dbReference type="Proteomes" id="UP000074561"/>
    </source>
</evidence>
<proteinExistence type="predicted"/>
<dbReference type="Proteomes" id="UP000074561">
    <property type="component" value="Chromosome"/>
</dbReference>
<dbReference type="InterPro" id="IPR002201">
    <property type="entry name" value="Glyco_trans_9"/>
</dbReference>
<dbReference type="PATRIC" id="fig|279113.9.peg.2890"/>
<dbReference type="Pfam" id="PF01075">
    <property type="entry name" value="Glyco_transf_9"/>
    <property type="match status" value="1"/>
</dbReference>
<dbReference type="SUPFAM" id="SSF53756">
    <property type="entry name" value="UDP-Glycosyltransferase/glycogen phosphorylase"/>
    <property type="match status" value="1"/>
</dbReference>
<dbReference type="STRING" id="279113.CPter91_2926"/>
<dbReference type="RefSeq" id="WP_061941138.1">
    <property type="nucleotide sequence ID" value="NZ_CP013234.1"/>
</dbReference>
<accession>A0A127Q6K5</accession>
<dbReference type="EMBL" id="CP013234">
    <property type="protein sequence ID" value="AMP05272.1"/>
    <property type="molecule type" value="Genomic_DNA"/>
</dbReference>
<dbReference type="Gene3D" id="3.40.50.2000">
    <property type="entry name" value="Glycogen Phosphorylase B"/>
    <property type="match status" value="1"/>
</dbReference>
<keyword evidence="1" id="KW-0808">Transferase</keyword>
<protein>
    <submittedName>
        <fullName evidence="1">Glycosyltransferase 9 family protein</fullName>
    </submittedName>
</protein>